<keyword evidence="16" id="KW-1185">Reference proteome</keyword>
<evidence type="ECO:0000256" key="3">
    <source>
        <dbReference type="ARBA" id="ARBA00022490"/>
    </source>
</evidence>
<evidence type="ECO:0000256" key="11">
    <source>
        <dbReference type="ARBA" id="ARBA00023212"/>
    </source>
</evidence>
<sequence length="542" mass="62062">MALVLTTATLVLTTAPAPLRRHSIQSIRCCSVKRQVYEYMHTMTKYDYLWKDNKKAAYNAFMSKDPSLEDFEAELKKYDLVEHEIMRIPQKHNIGAIALETLALKTALSTEAKTWKKQYAQNLHGQARTELTTITEWIEKHTRYLKRELNDLDDVRVAVGYLAAIREKETMLDWEFGPILDKYSLLTKYNVDIPKEETDQVDDLEYAWRRLKTVANGVNEHLGAYQMQYKKTPVRNVRMFVVDVAQFRSDFEANGPGMPPLEANERLRKFQRLYEERGRKFEAYSAGEALFGLPLTTYPELEKTKEELGLLSKLYDLFTTMLDTITGYNDMHWADVCGFTIGPKDPESNILIMVKKLEVFQLGIKKMPKELRGWDAYLELKKMVDEFLETLPLVEQLANPSLRERHWKALETLTGKKLEVTLESFMLKDLLDAGILQVSEDVEEIASLAVKELAIEGKLDAIADDCAVRALTFTPFKTRGNIILNTGATAELMEGLEEAQMGLGSVLASRFVIPFKEKATLWVEQLSVIGETLEQWVAVQAM</sequence>
<evidence type="ECO:0000256" key="8">
    <source>
        <dbReference type="ARBA" id="ARBA00023017"/>
    </source>
</evidence>
<evidence type="ECO:0000256" key="10">
    <source>
        <dbReference type="ARBA" id="ARBA00023175"/>
    </source>
</evidence>
<dbReference type="Gene3D" id="1.20.140.100">
    <property type="entry name" value="Dynein heavy chain, N-terminal domain 2"/>
    <property type="match status" value="1"/>
</dbReference>
<dbReference type="Gene3D" id="1.10.287.2620">
    <property type="match status" value="1"/>
</dbReference>
<dbReference type="InterPro" id="IPR013602">
    <property type="entry name" value="Dynein_heavy_linker"/>
</dbReference>
<dbReference type="OrthoDB" id="7575807at2759"/>
<dbReference type="GO" id="GO:0005874">
    <property type="term" value="C:microtubule"/>
    <property type="evidence" value="ECO:0007669"/>
    <property type="project" value="UniProtKB-KW"/>
</dbReference>
<dbReference type="PANTHER" id="PTHR46532">
    <property type="entry name" value="MALE FERTILITY FACTOR KL5"/>
    <property type="match status" value="1"/>
</dbReference>
<dbReference type="FunFam" id="1.10.287.2620:FF:000001">
    <property type="entry name" value="Cytoplasmic dynein heavy chain 1"/>
    <property type="match status" value="1"/>
</dbReference>
<feature type="domain" description="Dynein axonemal heavy chain 2/5/8 coiled-coil" evidence="14">
    <location>
        <begin position="120"/>
        <end position="230"/>
    </location>
</feature>
<accession>A0A0M0JXX8</accession>
<feature type="signal peptide" evidence="12">
    <location>
        <begin position="1"/>
        <end position="16"/>
    </location>
</feature>
<keyword evidence="8" id="KW-0243">Dynein</keyword>
<dbReference type="Pfam" id="PF25007">
    <property type="entry name" value="DYH2-5-8_CC"/>
    <property type="match status" value="1"/>
</dbReference>
<dbReference type="AlphaFoldDB" id="A0A0M0JXX8"/>
<evidence type="ECO:0000256" key="9">
    <source>
        <dbReference type="ARBA" id="ARBA00023054"/>
    </source>
</evidence>
<keyword evidence="3" id="KW-0963">Cytoplasm</keyword>
<evidence type="ECO:0000313" key="16">
    <source>
        <dbReference type="Proteomes" id="UP000037460"/>
    </source>
</evidence>
<dbReference type="GO" id="GO:0051959">
    <property type="term" value="F:dynein light intermediate chain binding"/>
    <property type="evidence" value="ECO:0007669"/>
    <property type="project" value="InterPro"/>
</dbReference>
<evidence type="ECO:0000256" key="6">
    <source>
        <dbReference type="ARBA" id="ARBA00022741"/>
    </source>
</evidence>
<dbReference type="Pfam" id="PF08393">
    <property type="entry name" value="DHC_N2"/>
    <property type="match status" value="1"/>
</dbReference>
<organism evidence="15 16">
    <name type="scientific">Chrysochromulina tobinii</name>
    <dbReference type="NCBI Taxonomy" id="1460289"/>
    <lineage>
        <taxon>Eukaryota</taxon>
        <taxon>Haptista</taxon>
        <taxon>Haptophyta</taxon>
        <taxon>Prymnesiophyceae</taxon>
        <taxon>Prymnesiales</taxon>
        <taxon>Chrysochromulinaceae</taxon>
        <taxon>Chrysochromulina</taxon>
    </lineage>
</organism>
<keyword evidence="10" id="KW-0505">Motor protein</keyword>
<dbReference type="InterPro" id="IPR026983">
    <property type="entry name" value="DHC"/>
</dbReference>
<dbReference type="GO" id="GO:0045505">
    <property type="term" value="F:dynein intermediate chain binding"/>
    <property type="evidence" value="ECO:0007669"/>
    <property type="project" value="InterPro"/>
</dbReference>
<feature type="domain" description="Dynein heavy chain linker" evidence="13">
    <location>
        <begin position="301"/>
        <end position="541"/>
    </location>
</feature>
<dbReference type="GO" id="GO:0005858">
    <property type="term" value="C:axonemal dynein complex"/>
    <property type="evidence" value="ECO:0007669"/>
    <property type="project" value="TreeGrafter"/>
</dbReference>
<keyword evidence="11" id="KW-0206">Cytoskeleton</keyword>
<evidence type="ECO:0000259" key="13">
    <source>
        <dbReference type="Pfam" id="PF08393"/>
    </source>
</evidence>
<dbReference type="GO" id="GO:0005524">
    <property type="term" value="F:ATP binding"/>
    <property type="evidence" value="ECO:0007669"/>
    <property type="project" value="UniProtKB-KW"/>
</dbReference>
<comment type="similarity">
    <text evidence="2">Belongs to the dynein heavy chain family.</text>
</comment>
<protein>
    <submittedName>
        <fullName evidence="15">Dynein heavy chain axonemal</fullName>
    </submittedName>
</protein>
<dbReference type="GO" id="GO:0007018">
    <property type="term" value="P:microtubule-based movement"/>
    <property type="evidence" value="ECO:0007669"/>
    <property type="project" value="InterPro"/>
</dbReference>
<evidence type="ECO:0000256" key="5">
    <source>
        <dbReference type="ARBA" id="ARBA00022737"/>
    </source>
</evidence>
<evidence type="ECO:0000313" key="15">
    <source>
        <dbReference type="EMBL" id="KOO30978.1"/>
    </source>
</evidence>
<dbReference type="InterPro" id="IPR056759">
    <property type="entry name" value="DYH2-5-8_CC"/>
</dbReference>
<keyword evidence="4" id="KW-0493">Microtubule</keyword>
<evidence type="ECO:0000259" key="14">
    <source>
        <dbReference type="Pfam" id="PF25007"/>
    </source>
</evidence>
<comment type="caution">
    <text evidence="15">The sequence shown here is derived from an EMBL/GenBank/DDBJ whole genome shotgun (WGS) entry which is preliminary data.</text>
</comment>
<keyword evidence="7" id="KW-0067">ATP-binding</keyword>
<reference evidence="16" key="1">
    <citation type="journal article" date="2015" name="PLoS Genet.">
        <title>Genome Sequence and Transcriptome Analyses of Chrysochromulina tobin: Metabolic Tools for Enhanced Algal Fitness in the Prominent Order Prymnesiales (Haptophyceae).</title>
        <authorList>
            <person name="Hovde B.T."/>
            <person name="Deodato C.R."/>
            <person name="Hunsperger H.M."/>
            <person name="Ryken S.A."/>
            <person name="Yost W."/>
            <person name="Jha R.K."/>
            <person name="Patterson J."/>
            <person name="Monnat R.J. Jr."/>
            <person name="Barlow S.B."/>
            <person name="Starkenburg S.R."/>
            <person name="Cattolico R.A."/>
        </authorList>
    </citation>
    <scope>NUCLEOTIDE SEQUENCE</scope>
    <source>
        <strain evidence="16">CCMP291</strain>
    </source>
</reference>
<gene>
    <name evidence="15" type="ORF">Ctob_015797</name>
</gene>
<dbReference type="PANTHER" id="PTHR46532:SF4">
    <property type="entry name" value="AAA+ ATPASE DOMAIN-CONTAINING PROTEIN"/>
    <property type="match status" value="1"/>
</dbReference>
<dbReference type="InterPro" id="IPR042222">
    <property type="entry name" value="Dynein_2_N"/>
</dbReference>
<evidence type="ECO:0000256" key="12">
    <source>
        <dbReference type="SAM" id="SignalP"/>
    </source>
</evidence>
<keyword evidence="6" id="KW-0547">Nucleotide-binding</keyword>
<evidence type="ECO:0000256" key="7">
    <source>
        <dbReference type="ARBA" id="ARBA00022840"/>
    </source>
</evidence>
<keyword evidence="12" id="KW-0732">Signal</keyword>
<name>A0A0M0JXX8_9EUKA</name>
<evidence type="ECO:0000256" key="1">
    <source>
        <dbReference type="ARBA" id="ARBA00004245"/>
    </source>
</evidence>
<dbReference type="Proteomes" id="UP000037460">
    <property type="component" value="Unassembled WGS sequence"/>
</dbReference>
<dbReference type="EMBL" id="JWZX01002109">
    <property type="protein sequence ID" value="KOO30978.1"/>
    <property type="molecule type" value="Genomic_DNA"/>
</dbReference>
<proteinExistence type="inferred from homology"/>
<keyword evidence="5" id="KW-0677">Repeat</keyword>
<comment type="subcellular location">
    <subcellularLocation>
        <location evidence="1">Cytoplasm</location>
        <location evidence="1">Cytoskeleton</location>
    </subcellularLocation>
</comment>
<keyword evidence="9" id="KW-0175">Coiled coil</keyword>
<feature type="chain" id="PRO_5005602194" evidence="12">
    <location>
        <begin position="17"/>
        <end position="542"/>
    </location>
</feature>
<evidence type="ECO:0000256" key="4">
    <source>
        <dbReference type="ARBA" id="ARBA00022701"/>
    </source>
</evidence>
<evidence type="ECO:0000256" key="2">
    <source>
        <dbReference type="ARBA" id="ARBA00008887"/>
    </source>
</evidence>